<dbReference type="Proteomes" id="UP000626109">
    <property type="component" value="Unassembled WGS sequence"/>
</dbReference>
<feature type="compositionally biased region" description="Basic residues" evidence="1">
    <location>
        <begin position="233"/>
        <end position="246"/>
    </location>
</feature>
<dbReference type="EMBL" id="CAJNNW010028027">
    <property type="protein sequence ID" value="CAE8694316.1"/>
    <property type="molecule type" value="Genomic_DNA"/>
</dbReference>
<dbReference type="Proteomes" id="UP000654075">
    <property type="component" value="Unassembled WGS sequence"/>
</dbReference>
<proteinExistence type="predicted"/>
<evidence type="ECO:0000313" key="4">
    <source>
        <dbReference type="Proteomes" id="UP000654075"/>
    </source>
</evidence>
<sequence length="255" mass="27415">MNSGYWTGSYAFHQPPPSLPVAAPFSGGFHASGGLLSSFDAANGKVVPRKTPNKIAVHTQQRAWELASASAVEPSAPSAGYLYRPGEALHRSACLESDLRWDWDQYPQLTAKPQHASSSGMLFSPPPGLLLAQSLQEEGATSEPEDVQVLSSACSTVDTESPTSWNPAAKSAAEVAALEALGGQLLGTAELPTLGSLKHSLGTCRPCAFVFKTGCASGVECQFCHLCEAGEKKMRKKDQKQRRQHKREFQREFQL</sequence>
<name>A0A813D604_POLGL</name>
<dbReference type="AlphaFoldDB" id="A0A813D604"/>
<gene>
    <name evidence="2" type="ORF">PGLA1383_LOCUS193</name>
    <name evidence="3" type="ORF">PGLA2088_LOCUS28795</name>
</gene>
<protein>
    <recommendedName>
        <fullName evidence="5">C3H1-type domain-containing protein</fullName>
    </recommendedName>
</protein>
<evidence type="ECO:0000313" key="3">
    <source>
        <dbReference type="EMBL" id="CAE8694316.1"/>
    </source>
</evidence>
<evidence type="ECO:0008006" key="5">
    <source>
        <dbReference type="Google" id="ProtNLM"/>
    </source>
</evidence>
<feature type="region of interest" description="Disordered" evidence="1">
    <location>
        <begin position="233"/>
        <end position="255"/>
    </location>
</feature>
<dbReference type="EMBL" id="CAJNNV010000039">
    <property type="protein sequence ID" value="CAE8581164.1"/>
    <property type="molecule type" value="Genomic_DNA"/>
</dbReference>
<evidence type="ECO:0000256" key="1">
    <source>
        <dbReference type="SAM" id="MobiDB-lite"/>
    </source>
</evidence>
<evidence type="ECO:0000313" key="2">
    <source>
        <dbReference type="EMBL" id="CAE8581164.1"/>
    </source>
</evidence>
<accession>A0A813D604</accession>
<keyword evidence="4" id="KW-1185">Reference proteome</keyword>
<comment type="caution">
    <text evidence="2">The sequence shown here is derived from an EMBL/GenBank/DDBJ whole genome shotgun (WGS) entry which is preliminary data.</text>
</comment>
<reference evidence="2" key="1">
    <citation type="submission" date="2021-02" db="EMBL/GenBank/DDBJ databases">
        <authorList>
            <person name="Dougan E. K."/>
            <person name="Rhodes N."/>
            <person name="Thang M."/>
            <person name="Chan C."/>
        </authorList>
    </citation>
    <scope>NUCLEOTIDE SEQUENCE</scope>
</reference>
<organism evidence="2 4">
    <name type="scientific">Polarella glacialis</name>
    <name type="common">Dinoflagellate</name>
    <dbReference type="NCBI Taxonomy" id="89957"/>
    <lineage>
        <taxon>Eukaryota</taxon>
        <taxon>Sar</taxon>
        <taxon>Alveolata</taxon>
        <taxon>Dinophyceae</taxon>
        <taxon>Suessiales</taxon>
        <taxon>Suessiaceae</taxon>
        <taxon>Polarella</taxon>
    </lineage>
</organism>